<evidence type="ECO:0000256" key="1">
    <source>
        <dbReference type="SAM" id="SignalP"/>
    </source>
</evidence>
<sequence length="91" mass="10585">MVWKTLVFSLYCSHLIPLMRFLPRPLACGVEGTDLEIHEEYQQSEFLLIKATSVTTLRQFLSSDFTCMVRSGIQGEFLLPIRLSSHQHWKQ</sequence>
<dbReference type="EMBL" id="ML986587">
    <property type="protein sequence ID" value="KAF2268245.1"/>
    <property type="molecule type" value="Genomic_DNA"/>
</dbReference>
<keyword evidence="1" id="KW-0732">Signal</keyword>
<keyword evidence="3" id="KW-1185">Reference proteome</keyword>
<reference evidence="3" key="1">
    <citation type="journal article" date="2020" name="Stud. Mycol.">
        <title>101 Dothideomycetes genomes: A test case for predicting lifestyles and emergence of pathogens.</title>
        <authorList>
            <person name="Haridas S."/>
            <person name="Albert R."/>
            <person name="Binder M."/>
            <person name="Bloem J."/>
            <person name="LaButti K."/>
            <person name="Salamov A."/>
            <person name="Andreopoulos B."/>
            <person name="Baker S."/>
            <person name="Barry K."/>
            <person name="Bills G."/>
            <person name="Bluhm B."/>
            <person name="Cannon C."/>
            <person name="Castanera R."/>
            <person name="Culley D."/>
            <person name="Daum C."/>
            <person name="Ezra D."/>
            <person name="Gonzalez J."/>
            <person name="Henrissat B."/>
            <person name="Kuo A."/>
            <person name="Liang C."/>
            <person name="Lipzen A."/>
            <person name="Lutzoni F."/>
            <person name="Magnuson J."/>
            <person name="Mondo S."/>
            <person name="Nolan M."/>
            <person name="Ohm R."/>
            <person name="Pangilinan J."/>
            <person name="Park H.-J."/>
            <person name="Ramirez L."/>
            <person name="Alfaro M."/>
            <person name="Sun H."/>
            <person name="Tritt A."/>
            <person name="Yoshinaga Y."/>
            <person name="Zwiers L.-H."/>
            <person name="Turgeon B."/>
            <person name="Goodwin S."/>
            <person name="Spatafora J."/>
            <person name="Crous P."/>
            <person name="Grigoriev I."/>
        </authorList>
    </citation>
    <scope>NUCLEOTIDE SEQUENCE [LARGE SCALE GENOMIC DNA]</scope>
    <source>
        <strain evidence="3">CBS 304.66</strain>
    </source>
</reference>
<evidence type="ECO:0000313" key="2">
    <source>
        <dbReference type="EMBL" id="KAF2268245.1"/>
    </source>
</evidence>
<proteinExistence type="predicted"/>
<comment type="caution">
    <text evidence="2">The sequence shown here is derived from an EMBL/GenBank/DDBJ whole genome shotgun (WGS) entry which is preliminary data.</text>
</comment>
<name>A0A9P4N3B4_9PLEO</name>
<evidence type="ECO:0008006" key="4">
    <source>
        <dbReference type="Google" id="ProtNLM"/>
    </source>
</evidence>
<organism evidence="2 3">
    <name type="scientific">Lojkania enalia</name>
    <dbReference type="NCBI Taxonomy" id="147567"/>
    <lineage>
        <taxon>Eukaryota</taxon>
        <taxon>Fungi</taxon>
        <taxon>Dikarya</taxon>
        <taxon>Ascomycota</taxon>
        <taxon>Pezizomycotina</taxon>
        <taxon>Dothideomycetes</taxon>
        <taxon>Pleosporomycetidae</taxon>
        <taxon>Pleosporales</taxon>
        <taxon>Pleosporales incertae sedis</taxon>
        <taxon>Lojkania</taxon>
    </lineage>
</organism>
<dbReference type="Proteomes" id="UP000800093">
    <property type="component" value="Unassembled WGS sequence"/>
</dbReference>
<accession>A0A9P4N3B4</accession>
<protein>
    <recommendedName>
        <fullName evidence="4">Secreted protein</fullName>
    </recommendedName>
</protein>
<evidence type="ECO:0000313" key="3">
    <source>
        <dbReference type="Proteomes" id="UP000800093"/>
    </source>
</evidence>
<gene>
    <name evidence="2" type="ORF">CC78DRAFT_18349</name>
</gene>
<feature type="signal peptide" evidence="1">
    <location>
        <begin position="1"/>
        <end position="21"/>
    </location>
</feature>
<dbReference type="AlphaFoldDB" id="A0A9P4N3B4"/>
<feature type="chain" id="PRO_5040443361" description="Secreted protein" evidence="1">
    <location>
        <begin position="22"/>
        <end position="91"/>
    </location>
</feature>